<keyword evidence="3" id="KW-0131">Cell cycle</keyword>
<dbReference type="Proteomes" id="UP000031668">
    <property type="component" value="Unassembled WGS sequence"/>
</dbReference>
<dbReference type="Gene3D" id="2.130.10.10">
    <property type="entry name" value="YVTN repeat-like/Quinoprotein amine dehydrogenase"/>
    <property type="match status" value="1"/>
</dbReference>
<accession>A0A0C2MDW3</accession>
<sequence>MNIHKSPLRSDLTSENTPPLKRELAFSDRFISSQTRRALDFSAYTEPDHPVPKEVGKNEPSTTAINNPESTSARFMTISEKQYNIIYKSILTNELTDGQYENEPSSDKSEFDEMPVCPPSVSYKRFIQSEASAFSATPSSPFSQKSQKVLKQNFYKHRKISNFPYKVLDAPGLPNDFYQNVLDWSKNDLIAVALINKIYLWDSTSSRVINVNNKFHIENNITSVKWCKDYVSCNINSAQRSGLCHH</sequence>
<proteinExistence type="predicted"/>
<organism evidence="5 6">
    <name type="scientific">Thelohanellus kitauei</name>
    <name type="common">Myxosporean</name>
    <dbReference type="NCBI Taxonomy" id="669202"/>
    <lineage>
        <taxon>Eukaryota</taxon>
        <taxon>Metazoa</taxon>
        <taxon>Cnidaria</taxon>
        <taxon>Myxozoa</taxon>
        <taxon>Myxosporea</taxon>
        <taxon>Bivalvulida</taxon>
        <taxon>Platysporina</taxon>
        <taxon>Myxobolidae</taxon>
        <taxon>Thelohanellus</taxon>
    </lineage>
</organism>
<comment type="caution">
    <text evidence="5">The sequence shown here is derived from an EMBL/GenBank/DDBJ whole genome shotgun (WGS) entry which is preliminary data.</text>
</comment>
<dbReference type="InterPro" id="IPR015943">
    <property type="entry name" value="WD40/YVTN_repeat-like_dom_sf"/>
</dbReference>
<dbReference type="GO" id="GO:0031145">
    <property type="term" value="P:anaphase-promoting complex-dependent catabolic process"/>
    <property type="evidence" value="ECO:0007669"/>
    <property type="project" value="TreeGrafter"/>
</dbReference>
<evidence type="ECO:0000256" key="2">
    <source>
        <dbReference type="ARBA" id="ARBA00022737"/>
    </source>
</evidence>
<evidence type="ECO:0000256" key="3">
    <source>
        <dbReference type="ARBA" id="ARBA00023306"/>
    </source>
</evidence>
<name>A0A0C2MDW3_THEKT</name>
<protein>
    <submittedName>
        <fullName evidence="5">Fizzy-related protein</fullName>
    </submittedName>
</protein>
<evidence type="ECO:0000313" key="5">
    <source>
        <dbReference type="EMBL" id="KII65341.1"/>
    </source>
</evidence>
<feature type="compositionally biased region" description="Polar residues" evidence="4">
    <location>
        <begin position="59"/>
        <end position="68"/>
    </location>
</feature>
<dbReference type="GO" id="GO:1990757">
    <property type="term" value="F:ubiquitin ligase activator activity"/>
    <property type="evidence" value="ECO:0007669"/>
    <property type="project" value="TreeGrafter"/>
</dbReference>
<dbReference type="SUPFAM" id="SSF117289">
    <property type="entry name" value="Nucleoporin domain"/>
    <property type="match status" value="1"/>
</dbReference>
<keyword evidence="6" id="KW-1185">Reference proteome</keyword>
<feature type="region of interest" description="Disordered" evidence="4">
    <location>
        <begin position="41"/>
        <end position="68"/>
    </location>
</feature>
<dbReference type="GO" id="GO:0005680">
    <property type="term" value="C:anaphase-promoting complex"/>
    <property type="evidence" value="ECO:0007669"/>
    <property type="project" value="TreeGrafter"/>
</dbReference>
<dbReference type="EMBL" id="JWZT01003910">
    <property type="protein sequence ID" value="KII65341.1"/>
    <property type="molecule type" value="Genomic_DNA"/>
</dbReference>
<dbReference type="PANTHER" id="PTHR19918:SF1">
    <property type="entry name" value="FIZZY-RELATED PROTEIN HOMOLOG"/>
    <property type="match status" value="1"/>
</dbReference>
<evidence type="ECO:0000313" key="6">
    <source>
        <dbReference type="Proteomes" id="UP000031668"/>
    </source>
</evidence>
<dbReference type="GO" id="GO:1905786">
    <property type="term" value="P:positive regulation of anaphase-promoting complex-dependent catabolic process"/>
    <property type="evidence" value="ECO:0007669"/>
    <property type="project" value="TreeGrafter"/>
</dbReference>
<keyword evidence="2" id="KW-0677">Repeat</keyword>
<evidence type="ECO:0000256" key="1">
    <source>
        <dbReference type="ARBA" id="ARBA00022574"/>
    </source>
</evidence>
<dbReference type="PANTHER" id="PTHR19918">
    <property type="entry name" value="CELL DIVISION CYCLE 20 CDC20 FIZZY -RELATED"/>
    <property type="match status" value="1"/>
</dbReference>
<keyword evidence="1" id="KW-0853">WD repeat</keyword>
<dbReference type="GO" id="GO:0010997">
    <property type="term" value="F:anaphase-promoting complex binding"/>
    <property type="evidence" value="ECO:0007669"/>
    <property type="project" value="InterPro"/>
</dbReference>
<dbReference type="OrthoDB" id="10263272at2759"/>
<evidence type="ECO:0000256" key="4">
    <source>
        <dbReference type="SAM" id="MobiDB-lite"/>
    </source>
</evidence>
<feature type="region of interest" description="Disordered" evidence="4">
    <location>
        <begin position="1"/>
        <end position="21"/>
    </location>
</feature>
<reference evidence="5 6" key="1">
    <citation type="journal article" date="2014" name="Genome Biol. Evol.">
        <title>The genome of the myxosporean Thelohanellus kitauei shows adaptations to nutrient acquisition within its fish host.</title>
        <authorList>
            <person name="Yang Y."/>
            <person name="Xiong J."/>
            <person name="Zhou Z."/>
            <person name="Huo F."/>
            <person name="Miao W."/>
            <person name="Ran C."/>
            <person name="Liu Y."/>
            <person name="Zhang J."/>
            <person name="Feng J."/>
            <person name="Wang M."/>
            <person name="Wang M."/>
            <person name="Wang L."/>
            <person name="Yao B."/>
        </authorList>
    </citation>
    <scope>NUCLEOTIDE SEQUENCE [LARGE SCALE GENOMIC DNA]</scope>
    <source>
        <strain evidence="5">Wuqing</strain>
    </source>
</reference>
<dbReference type="AlphaFoldDB" id="A0A0C2MDW3"/>
<feature type="compositionally biased region" description="Basic and acidic residues" evidence="4">
    <location>
        <begin position="46"/>
        <end position="57"/>
    </location>
</feature>
<dbReference type="InterPro" id="IPR033010">
    <property type="entry name" value="Cdc20/Fizzy"/>
</dbReference>
<gene>
    <name evidence="5" type="ORF">RF11_02761</name>
</gene>